<evidence type="ECO:0000313" key="1">
    <source>
        <dbReference type="EMBL" id="PID59036.1"/>
    </source>
</evidence>
<name>A0A2G6EAC0_9BACT</name>
<gene>
    <name evidence="1" type="ORF">CSB45_01080</name>
</gene>
<protein>
    <submittedName>
        <fullName evidence="1">Uncharacterized protein</fullName>
    </submittedName>
</protein>
<accession>A0A2G6EAC0</accession>
<dbReference type="InterPro" id="IPR036465">
    <property type="entry name" value="vWFA_dom_sf"/>
</dbReference>
<comment type="caution">
    <text evidence="1">The sequence shown here is derived from an EMBL/GenBank/DDBJ whole genome shotgun (WGS) entry which is preliminary data.</text>
</comment>
<dbReference type="PANTHER" id="PTHR41248">
    <property type="entry name" value="NORD PROTEIN"/>
    <property type="match status" value="1"/>
</dbReference>
<evidence type="ECO:0000313" key="2">
    <source>
        <dbReference type="Proteomes" id="UP000229740"/>
    </source>
</evidence>
<dbReference type="Gene3D" id="3.40.50.410">
    <property type="entry name" value="von Willebrand factor, type A domain"/>
    <property type="match status" value="1"/>
</dbReference>
<reference evidence="1 2" key="1">
    <citation type="submission" date="2017-10" db="EMBL/GenBank/DDBJ databases">
        <title>Novel microbial diversity and functional potential in the marine mammal oral microbiome.</title>
        <authorList>
            <person name="Dudek N.K."/>
            <person name="Sun C.L."/>
            <person name="Burstein D."/>
            <person name="Kantor R.S."/>
            <person name="Aliaga Goltsman D.S."/>
            <person name="Bik E.M."/>
            <person name="Thomas B.C."/>
            <person name="Banfield J.F."/>
            <person name="Relman D.A."/>
        </authorList>
    </citation>
    <scope>NUCLEOTIDE SEQUENCE [LARGE SCALE GENOMIC DNA]</scope>
    <source>
        <strain evidence="1">DOLZORAL124_49_17</strain>
    </source>
</reference>
<dbReference type="PANTHER" id="PTHR41248:SF1">
    <property type="entry name" value="NORD PROTEIN"/>
    <property type="match status" value="1"/>
</dbReference>
<organism evidence="1 2">
    <name type="scientific">candidate division KSB3 bacterium</name>
    <dbReference type="NCBI Taxonomy" id="2044937"/>
    <lineage>
        <taxon>Bacteria</taxon>
        <taxon>candidate division KSB3</taxon>
    </lineage>
</organism>
<dbReference type="CDD" id="cd01454">
    <property type="entry name" value="vWA_norD_type"/>
    <property type="match status" value="1"/>
</dbReference>
<dbReference type="AlphaFoldDB" id="A0A2G6EAC0"/>
<dbReference type="SUPFAM" id="SSF53300">
    <property type="entry name" value="vWA-like"/>
    <property type="match status" value="1"/>
</dbReference>
<proteinExistence type="predicted"/>
<sequence>MILLAPGSAWYLELHALCAAIVDLACTLTARRSAYGVRFFTALSRGAFGNSPERVEQLLKWLKKTFVLDEKLALALLQGYQRLSERLAPREVDRYIEEGLSCHEVNRRMAERFLALDLDNSEAVIQTLACECRLRDVMTTLERLLLALSGYKITIKSLSALPAASLRRRPRMVMLQRSLYLPGRINRFASKKDNRRWYVLLAVVGAAMLAFKSFPCLHGLPDYPGAKTLAGDAISEQNLFQILEFLRVLEASQTHWSGCSSLIRFAVQKEAQQTHSGRSGPEQLFFDLLSLDRQEMSWLMPLKRIVERSTHLFDTVEQLAGLDKKHLFQRYPDLNETLLRPFSFLPDFFYPGYLQPSSSEDDLLKMNASLPQQDLSFRQKARYDSVPAQPGIIERQQRSEKRNEEQGRCYLHDEWSHNRYLRGHCYVYESKAEWRQDVFVGKTLIQEGNKLRKVFEMLRPDENHKEKRLPEGDAINESLLVEYMIQARQEPGPKIDFFERPAVRRRDIAVLLLLDVSGSTGERVHDARTIDIEKDAAVIFGHGLAALGDRFSMCGFSSDGRERCNFLFYKTFDEPWDHDSQARVLAAHPMQNTRMGAALRHAGYRISQVPARQKLIILFSDGQPLDREYDPRTRYAQHDVLMACLENSRLGIVTFPLLKTAVRIWS</sequence>
<dbReference type="InterPro" id="IPR051928">
    <property type="entry name" value="NorD/CobT"/>
</dbReference>
<dbReference type="EMBL" id="PDPS01000020">
    <property type="protein sequence ID" value="PID59036.1"/>
    <property type="molecule type" value="Genomic_DNA"/>
</dbReference>
<dbReference type="Proteomes" id="UP000229740">
    <property type="component" value="Unassembled WGS sequence"/>
</dbReference>